<evidence type="ECO:0000313" key="1">
    <source>
        <dbReference type="WBParaSite" id="maker-PairedContig_1985-snap-gene-0.12-mRNA-1"/>
    </source>
</evidence>
<organism evidence="1">
    <name type="scientific">Wuchereria bancrofti</name>
    <dbReference type="NCBI Taxonomy" id="6293"/>
    <lineage>
        <taxon>Eukaryota</taxon>
        <taxon>Metazoa</taxon>
        <taxon>Ecdysozoa</taxon>
        <taxon>Nematoda</taxon>
        <taxon>Chromadorea</taxon>
        <taxon>Rhabditida</taxon>
        <taxon>Spirurina</taxon>
        <taxon>Spiruromorpha</taxon>
        <taxon>Filarioidea</taxon>
        <taxon>Onchocercidae</taxon>
        <taxon>Wuchereria</taxon>
    </lineage>
</organism>
<dbReference type="AlphaFoldDB" id="A0A1I8EGP8"/>
<dbReference type="WBParaSite" id="maker-PairedContig_1985-snap-gene-0.12-mRNA-1">
    <property type="protein sequence ID" value="maker-PairedContig_1985-snap-gene-0.12-mRNA-1"/>
    <property type="gene ID" value="maker-PairedContig_1985-snap-gene-0.12"/>
</dbReference>
<accession>A0A1I8EGP8</accession>
<protein>
    <submittedName>
        <fullName evidence="1">Uncharacterized protein</fullName>
    </submittedName>
</protein>
<dbReference type="STRING" id="6293.A0A1I8EGP8"/>
<name>A0A1I8EGP8_WUCBA</name>
<sequence>MVGTKSQKIYYESDYMAKWRNGAQAASIIRHVIEDFHKSGMDLTWKKSEKSFLKQKANTEQSKKDVLRNIPREEHLSNAYRHYLTSTMHLKSLQEQYKGGERSLEESARLVGLKIPSSKLKFSHYLRIVGLIF</sequence>
<proteinExistence type="predicted"/>
<reference evidence="1" key="1">
    <citation type="submission" date="2016-11" db="UniProtKB">
        <authorList>
            <consortium name="WormBaseParasite"/>
        </authorList>
    </citation>
    <scope>IDENTIFICATION</scope>
    <source>
        <strain evidence="1">pt0022</strain>
    </source>
</reference>